<dbReference type="EMBL" id="VSRR010064198">
    <property type="protein sequence ID" value="MPC84017.1"/>
    <property type="molecule type" value="Genomic_DNA"/>
</dbReference>
<keyword evidence="2" id="KW-1185">Reference proteome</keyword>
<evidence type="ECO:0000313" key="1">
    <source>
        <dbReference type="EMBL" id="MPC84017.1"/>
    </source>
</evidence>
<proteinExistence type="predicted"/>
<gene>
    <name evidence="1" type="ORF">E2C01_078741</name>
</gene>
<name>A0A5B7IR14_PORTR</name>
<sequence length="164" mass="18370">MHLLHTLPSLKIYKMVTPNTASEFPSVEGTINVPRSECSSDSNPKFFFINFCNIRGLRSNFQSVELYLSSAKPHLLFLTESQLCEATDSSPYSVPSYFLHPHFRSKAGCCFYVHNDLTCSLAHALESFEFSTIWLGLISHSLLNLSVLSVSPLTSLTIVNYLTI</sequence>
<dbReference type="Proteomes" id="UP000324222">
    <property type="component" value="Unassembled WGS sequence"/>
</dbReference>
<reference evidence="1 2" key="1">
    <citation type="submission" date="2019-05" db="EMBL/GenBank/DDBJ databases">
        <title>Another draft genome of Portunus trituberculatus and its Hox gene families provides insights of decapod evolution.</title>
        <authorList>
            <person name="Jeong J.-H."/>
            <person name="Song I."/>
            <person name="Kim S."/>
            <person name="Choi T."/>
            <person name="Kim D."/>
            <person name="Ryu S."/>
            <person name="Kim W."/>
        </authorList>
    </citation>
    <scope>NUCLEOTIDE SEQUENCE [LARGE SCALE GENOMIC DNA]</scope>
    <source>
        <tissue evidence="1">Muscle</tissue>
    </source>
</reference>
<organism evidence="1 2">
    <name type="scientific">Portunus trituberculatus</name>
    <name type="common">Swimming crab</name>
    <name type="synonym">Neptunus trituberculatus</name>
    <dbReference type="NCBI Taxonomy" id="210409"/>
    <lineage>
        <taxon>Eukaryota</taxon>
        <taxon>Metazoa</taxon>
        <taxon>Ecdysozoa</taxon>
        <taxon>Arthropoda</taxon>
        <taxon>Crustacea</taxon>
        <taxon>Multicrustacea</taxon>
        <taxon>Malacostraca</taxon>
        <taxon>Eumalacostraca</taxon>
        <taxon>Eucarida</taxon>
        <taxon>Decapoda</taxon>
        <taxon>Pleocyemata</taxon>
        <taxon>Brachyura</taxon>
        <taxon>Eubrachyura</taxon>
        <taxon>Portunoidea</taxon>
        <taxon>Portunidae</taxon>
        <taxon>Portuninae</taxon>
        <taxon>Portunus</taxon>
    </lineage>
</organism>
<dbReference type="AlphaFoldDB" id="A0A5B7IR14"/>
<comment type="caution">
    <text evidence="1">The sequence shown here is derived from an EMBL/GenBank/DDBJ whole genome shotgun (WGS) entry which is preliminary data.</text>
</comment>
<accession>A0A5B7IR14</accession>
<protein>
    <submittedName>
        <fullName evidence="1">Uncharacterized protein</fullName>
    </submittedName>
</protein>
<evidence type="ECO:0000313" key="2">
    <source>
        <dbReference type="Proteomes" id="UP000324222"/>
    </source>
</evidence>